<reference evidence="1" key="1">
    <citation type="submission" date="2021-09" db="EMBL/GenBank/DDBJ databases">
        <title>The genome of Mauremys mutica provides insights into the evolution of semi-aquatic lifestyle.</title>
        <authorList>
            <person name="Gong S."/>
            <person name="Gao Y."/>
        </authorList>
    </citation>
    <scope>NUCLEOTIDE SEQUENCE</scope>
    <source>
        <strain evidence="1">MM-2020</strain>
        <tissue evidence="1">Muscle</tissue>
    </source>
</reference>
<evidence type="ECO:0000313" key="1">
    <source>
        <dbReference type="EMBL" id="KAH1167198.1"/>
    </source>
</evidence>
<organism evidence="1 2">
    <name type="scientific">Mauremys mutica</name>
    <name type="common">yellowpond turtle</name>
    <dbReference type="NCBI Taxonomy" id="74926"/>
    <lineage>
        <taxon>Eukaryota</taxon>
        <taxon>Metazoa</taxon>
        <taxon>Chordata</taxon>
        <taxon>Craniata</taxon>
        <taxon>Vertebrata</taxon>
        <taxon>Euteleostomi</taxon>
        <taxon>Archelosauria</taxon>
        <taxon>Testudinata</taxon>
        <taxon>Testudines</taxon>
        <taxon>Cryptodira</taxon>
        <taxon>Durocryptodira</taxon>
        <taxon>Testudinoidea</taxon>
        <taxon>Geoemydidae</taxon>
        <taxon>Geoemydinae</taxon>
        <taxon>Mauremys</taxon>
    </lineage>
</organism>
<name>A0A9D3WTS2_9SAUR</name>
<dbReference type="Proteomes" id="UP000827986">
    <property type="component" value="Unassembled WGS sequence"/>
</dbReference>
<dbReference type="AlphaFoldDB" id="A0A9D3WTS2"/>
<accession>A0A9D3WTS2</accession>
<keyword evidence="2" id="KW-1185">Reference proteome</keyword>
<sequence length="101" mass="11353">MGFLLLLTSGKGETEGKTRPNISTSAKKLRGSLKSHSTSINSVMNPGHVPPEAHCAYAKKFSQFFGRVLEKLQCLKGIKWKFVQYFHHLISLNPFRTCLEC</sequence>
<protein>
    <submittedName>
        <fullName evidence="1">Uncharacterized protein</fullName>
    </submittedName>
</protein>
<gene>
    <name evidence="1" type="ORF">KIL84_002681</name>
</gene>
<evidence type="ECO:0000313" key="2">
    <source>
        <dbReference type="Proteomes" id="UP000827986"/>
    </source>
</evidence>
<dbReference type="EMBL" id="JAHDVG010000486">
    <property type="protein sequence ID" value="KAH1167198.1"/>
    <property type="molecule type" value="Genomic_DNA"/>
</dbReference>
<comment type="caution">
    <text evidence="1">The sequence shown here is derived from an EMBL/GenBank/DDBJ whole genome shotgun (WGS) entry which is preliminary data.</text>
</comment>
<proteinExistence type="predicted"/>